<evidence type="ECO:0000256" key="3">
    <source>
        <dbReference type="ARBA" id="ARBA00022598"/>
    </source>
</evidence>
<dbReference type="EMBL" id="FOFS01000005">
    <property type="protein sequence ID" value="SEQ24054.1"/>
    <property type="molecule type" value="Genomic_DNA"/>
</dbReference>
<dbReference type="Proteomes" id="UP000199233">
    <property type="component" value="Unassembled WGS sequence"/>
</dbReference>
<accession>A0A1H9EEB0</accession>
<proteinExistence type="inferred from homology"/>
<dbReference type="PRINTS" id="PR01040">
    <property type="entry name" value="TRNASYNTHTYR"/>
</dbReference>
<evidence type="ECO:0000256" key="2">
    <source>
        <dbReference type="ARBA" id="ARBA00022490"/>
    </source>
</evidence>
<dbReference type="GO" id="GO:0004831">
    <property type="term" value="F:tyrosine-tRNA ligase activity"/>
    <property type="evidence" value="ECO:0007669"/>
    <property type="project" value="UniProtKB-UniRule"/>
</dbReference>
<evidence type="ECO:0000256" key="1">
    <source>
        <dbReference type="ARBA" id="ARBA00011738"/>
    </source>
</evidence>
<gene>
    <name evidence="10" type="primary">tyrS</name>
    <name evidence="11" type="ORF">SAMN04488038_1057</name>
</gene>
<keyword evidence="4 10" id="KW-0547">Nucleotide-binding</keyword>
<name>A0A1H9EEB0_9GAMM</name>
<keyword evidence="12" id="KW-1185">Reference proteome</keyword>
<evidence type="ECO:0000313" key="12">
    <source>
        <dbReference type="Proteomes" id="UP000199233"/>
    </source>
</evidence>
<keyword evidence="8 10" id="KW-0030">Aminoacyl-tRNA synthetase</keyword>
<dbReference type="STRING" id="489703.SAMN04488038_1057"/>
<dbReference type="InterPro" id="IPR024088">
    <property type="entry name" value="Tyr-tRNA-ligase_bac-type"/>
</dbReference>
<dbReference type="FunFam" id="3.40.50.620:FF:000061">
    <property type="entry name" value="Tyrosine--tRNA ligase"/>
    <property type="match status" value="1"/>
</dbReference>
<feature type="short sequence motif" description="'KMSKS' region" evidence="10">
    <location>
        <begin position="227"/>
        <end position="231"/>
    </location>
</feature>
<dbReference type="InterPro" id="IPR002307">
    <property type="entry name" value="Tyr-tRNA-ligase"/>
</dbReference>
<dbReference type="Gene3D" id="1.10.240.10">
    <property type="entry name" value="Tyrosyl-Transfer RNA Synthetase"/>
    <property type="match status" value="1"/>
</dbReference>
<dbReference type="EC" id="6.1.1.1" evidence="10"/>
<keyword evidence="2 10" id="KW-0963">Cytoplasm</keyword>
<feature type="binding site" evidence="10">
    <location>
        <position position="230"/>
    </location>
    <ligand>
        <name>ATP</name>
        <dbReference type="ChEBI" id="CHEBI:30616"/>
    </ligand>
</feature>
<dbReference type="SUPFAM" id="SSF52374">
    <property type="entry name" value="Nucleotidylyl transferase"/>
    <property type="match status" value="1"/>
</dbReference>
<evidence type="ECO:0000256" key="4">
    <source>
        <dbReference type="ARBA" id="ARBA00022741"/>
    </source>
</evidence>
<dbReference type="OrthoDB" id="9804243at2"/>
<dbReference type="Gene3D" id="3.40.50.620">
    <property type="entry name" value="HUPs"/>
    <property type="match status" value="1"/>
</dbReference>
<protein>
    <recommendedName>
        <fullName evidence="10">Tyrosine--tRNA ligase</fullName>
        <ecNumber evidence="10">6.1.1.1</ecNumber>
    </recommendedName>
    <alternativeName>
        <fullName evidence="10">Tyrosyl-tRNA synthetase</fullName>
        <shortName evidence="10">TyrRS</shortName>
    </alternativeName>
</protein>
<comment type="subunit">
    <text evidence="1 10">Homodimer.</text>
</comment>
<evidence type="ECO:0000256" key="8">
    <source>
        <dbReference type="ARBA" id="ARBA00023146"/>
    </source>
</evidence>
<evidence type="ECO:0000313" key="11">
    <source>
        <dbReference type="EMBL" id="SEQ24054.1"/>
    </source>
</evidence>
<dbReference type="GO" id="GO:0006437">
    <property type="term" value="P:tyrosyl-tRNA aminoacylation"/>
    <property type="evidence" value="ECO:0007669"/>
    <property type="project" value="UniProtKB-UniRule"/>
</dbReference>
<dbReference type="CDD" id="cd00805">
    <property type="entry name" value="TyrRS_core"/>
    <property type="match status" value="1"/>
</dbReference>
<dbReference type="SUPFAM" id="SSF55174">
    <property type="entry name" value="Alpha-L RNA-binding motif"/>
    <property type="match status" value="1"/>
</dbReference>
<dbReference type="Pfam" id="PF00579">
    <property type="entry name" value="tRNA-synt_1b"/>
    <property type="match status" value="1"/>
</dbReference>
<dbReference type="GO" id="GO:0005829">
    <property type="term" value="C:cytosol"/>
    <property type="evidence" value="ECO:0007669"/>
    <property type="project" value="TreeGrafter"/>
</dbReference>
<dbReference type="HAMAP" id="MF_02007">
    <property type="entry name" value="Tyr_tRNA_synth_type2"/>
    <property type="match status" value="1"/>
</dbReference>
<sequence>MSIDFSEFERGTEEILPAEEFRARVLQAERESRPLRIKAGFDPTAKDLHLGHTLLLNKMRAFQQAGHEVVFLIGDFTGMIGDPTGKNETRKPLTREQVEANAQSYKEQVFKILDPERTRVEFNSRWLDSLGTEGIIRVAAQYTVARLMERDDFAKRYAGGQPIAVHEFLYPLLQGYDSVALKSDVELGGTDQKFNLLVGRHLQGAYGQKPQCIMTVPILEGLDGVQKMSKSLGNYIGVNDAPGEMFGKIMSVSDSLMWRYFELLSFRPLKDIAALREAVAAGRNPRDVKIELGEEIVARFHGAAAGPAASAAFRAQFSQGALPEDIPLIQLSSASGGLPIARALKEAGLVASNAEGGRMVEQRAVRIDQERIEDRNLCLMPGREYLLQVGSRRYARVGIVLLV</sequence>
<keyword evidence="6" id="KW-0694">RNA-binding</keyword>
<evidence type="ECO:0000256" key="7">
    <source>
        <dbReference type="ARBA" id="ARBA00022917"/>
    </source>
</evidence>
<comment type="subcellular location">
    <subcellularLocation>
        <location evidence="10">Cytoplasm</location>
    </subcellularLocation>
</comment>
<dbReference type="InterPro" id="IPR024108">
    <property type="entry name" value="Tyr-tRNA-ligase_bac_2"/>
</dbReference>
<dbReference type="GO" id="GO:0003723">
    <property type="term" value="F:RNA binding"/>
    <property type="evidence" value="ECO:0007669"/>
    <property type="project" value="UniProtKB-KW"/>
</dbReference>
<dbReference type="InterPro" id="IPR036986">
    <property type="entry name" value="S4_RNA-bd_sf"/>
</dbReference>
<dbReference type="AlphaFoldDB" id="A0A1H9EEB0"/>
<dbReference type="PANTHER" id="PTHR11766:SF1">
    <property type="entry name" value="TYROSINE--TRNA LIGASE"/>
    <property type="match status" value="1"/>
</dbReference>
<evidence type="ECO:0000256" key="6">
    <source>
        <dbReference type="ARBA" id="ARBA00022884"/>
    </source>
</evidence>
<comment type="catalytic activity">
    <reaction evidence="9 10">
        <text>tRNA(Tyr) + L-tyrosine + ATP = L-tyrosyl-tRNA(Tyr) + AMP + diphosphate + H(+)</text>
        <dbReference type="Rhea" id="RHEA:10220"/>
        <dbReference type="Rhea" id="RHEA-COMP:9706"/>
        <dbReference type="Rhea" id="RHEA-COMP:9707"/>
        <dbReference type="ChEBI" id="CHEBI:15378"/>
        <dbReference type="ChEBI" id="CHEBI:30616"/>
        <dbReference type="ChEBI" id="CHEBI:33019"/>
        <dbReference type="ChEBI" id="CHEBI:58315"/>
        <dbReference type="ChEBI" id="CHEBI:78442"/>
        <dbReference type="ChEBI" id="CHEBI:78536"/>
        <dbReference type="ChEBI" id="CHEBI:456215"/>
        <dbReference type="EC" id="6.1.1.1"/>
    </reaction>
</comment>
<evidence type="ECO:0000256" key="5">
    <source>
        <dbReference type="ARBA" id="ARBA00022840"/>
    </source>
</evidence>
<evidence type="ECO:0000256" key="9">
    <source>
        <dbReference type="ARBA" id="ARBA00048248"/>
    </source>
</evidence>
<keyword evidence="5 10" id="KW-0067">ATP-binding</keyword>
<dbReference type="InterPro" id="IPR002305">
    <property type="entry name" value="aa-tRNA-synth_Ic"/>
</dbReference>
<feature type="short sequence motif" description="'HIGH' region" evidence="10">
    <location>
        <begin position="43"/>
        <end position="52"/>
    </location>
</feature>
<dbReference type="RefSeq" id="WP_093283895.1">
    <property type="nucleotide sequence ID" value="NZ_FOFS01000005.1"/>
</dbReference>
<comment type="similarity">
    <text evidence="10">Belongs to the class-I aminoacyl-tRNA synthetase family. TyrS type 2 subfamily.</text>
</comment>
<dbReference type="FunFam" id="1.10.240.10:FF:000006">
    <property type="entry name" value="Tyrosine--tRNA ligase"/>
    <property type="match status" value="1"/>
</dbReference>
<keyword evidence="7 10" id="KW-0648">Protein biosynthesis</keyword>
<dbReference type="NCBIfam" id="TIGR00234">
    <property type="entry name" value="tyrS"/>
    <property type="match status" value="1"/>
</dbReference>
<dbReference type="GO" id="GO:0005524">
    <property type="term" value="F:ATP binding"/>
    <property type="evidence" value="ECO:0007669"/>
    <property type="project" value="UniProtKB-UniRule"/>
</dbReference>
<keyword evidence="3 10" id="KW-0436">Ligase</keyword>
<dbReference type="PANTHER" id="PTHR11766">
    <property type="entry name" value="TYROSYL-TRNA SYNTHETASE"/>
    <property type="match status" value="1"/>
</dbReference>
<reference evidence="11 12" key="1">
    <citation type="submission" date="2016-10" db="EMBL/GenBank/DDBJ databases">
        <authorList>
            <person name="de Groot N.N."/>
        </authorList>
    </citation>
    <scope>NUCLEOTIDE SEQUENCE [LARGE SCALE GENOMIC DNA]</scope>
    <source>
        <strain evidence="11 12">DSM 25927</strain>
    </source>
</reference>
<organism evidence="11 12">
    <name type="scientific">Solimonas aquatica</name>
    <dbReference type="NCBI Taxonomy" id="489703"/>
    <lineage>
        <taxon>Bacteria</taxon>
        <taxon>Pseudomonadati</taxon>
        <taxon>Pseudomonadota</taxon>
        <taxon>Gammaproteobacteria</taxon>
        <taxon>Nevskiales</taxon>
        <taxon>Nevskiaceae</taxon>
        <taxon>Solimonas</taxon>
    </lineage>
</organism>
<dbReference type="InterPro" id="IPR014729">
    <property type="entry name" value="Rossmann-like_a/b/a_fold"/>
</dbReference>
<dbReference type="Gene3D" id="3.10.290.10">
    <property type="entry name" value="RNA-binding S4 domain"/>
    <property type="match status" value="1"/>
</dbReference>
<dbReference type="InterPro" id="IPR001412">
    <property type="entry name" value="aa-tRNA-synth_I_CS"/>
</dbReference>
<comment type="function">
    <text evidence="10">Catalyzes the attachment of tyrosine to tRNA(Tyr) in a two-step reaction: tyrosine is first activated by ATP to form Tyr-AMP and then transferred to the acceptor end of tRNA(Tyr).</text>
</comment>
<evidence type="ECO:0000256" key="10">
    <source>
        <dbReference type="HAMAP-Rule" id="MF_02007"/>
    </source>
</evidence>
<dbReference type="PROSITE" id="PS00178">
    <property type="entry name" value="AA_TRNA_LIGASE_I"/>
    <property type="match status" value="1"/>
</dbReference>